<feature type="region of interest" description="Disordered" evidence="4">
    <location>
        <begin position="73"/>
        <end position="109"/>
    </location>
</feature>
<dbReference type="Proteomes" id="UP001283361">
    <property type="component" value="Unassembled WGS sequence"/>
</dbReference>
<sequence>MNLKILYENNTLRNLEPRDLLANSKMARYKKSQCLFISLAIVLSLMCLALVVSGPVRKMPKYEKEAGGLMNDFFPDSNHAGGGDGSLGDNRVEKQQQQQEPPGMDKNGVDLKFEKALKLAGGGKLEAKQLEPMDHLDAVKMEHDGHMNREYHKEMFLGEEHEEFKSHPVDRAEGRLKEIVAKADLDKDGSLSNSEMEAWVAQKMKEHFAEAEEENEHIFKHLDPDGKDTVTIVSWHGLFHICSLENTNIL</sequence>
<evidence type="ECO:0000313" key="7">
    <source>
        <dbReference type="EMBL" id="KAK3785959.1"/>
    </source>
</evidence>
<dbReference type="AlphaFoldDB" id="A0AAE1ADL2"/>
<keyword evidence="2" id="KW-0677">Repeat</keyword>
<organism evidence="7 8">
    <name type="scientific">Elysia crispata</name>
    <name type="common">lettuce slug</name>
    <dbReference type="NCBI Taxonomy" id="231223"/>
    <lineage>
        <taxon>Eukaryota</taxon>
        <taxon>Metazoa</taxon>
        <taxon>Spiralia</taxon>
        <taxon>Lophotrochozoa</taxon>
        <taxon>Mollusca</taxon>
        <taxon>Gastropoda</taxon>
        <taxon>Heterobranchia</taxon>
        <taxon>Euthyneura</taxon>
        <taxon>Panpulmonata</taxon>
        <taxon>Sacoglossa</taxon>
        <taxon>Placobranchoidea</taxon>
        <taxon>Plakobranchidae</taxon>
        <taxon>Elysia</taxon>
    </lineage>
</organism>
<dbReference type="GO" id="GO:0005509">
    <property type="term" value="F:calcium ion binding"/>
    <property type="evidence" value="ECO:0007669"/>
    <property type="project" value="InterPro"/>
</dbReference>
<keyword evidence="5" id="KW-0812">Transmembrane</keyword>
<keyword evidence="3" id="KW-0106">Calcium</keyword>
<reference evidence="7" key="1">
    <citation type="journal article" date="2023" name="G3 (Bethesda)">
        <title>A reference genome for the long-term kleptoplast-retaining sea slug Elysia crispata morphotype clarki.</title>
        <authorList>
            <person name="Eastman K.E."/>
            <person name="Pendleton A.L."/>
            <person name="Shaikh M.A."/>
            <person name="Suttiyut T."/>
            <person name="Ogas R."/>
            <person name="Tomko P."/>
            <person name="Gavelis G."/>
            <person name="Widhalm J.R."/>
            <person name="Wisecaver J.H."/>
        </authorList>
    </citation>
    <scope>NUCLEOTIDE SEQUENCE</scope>
    <source>
        <strain evidence="7">ECLA1</strain>
    </source>
</reference>
<name>A0AAE1ADL2_9GAST</name>
<dbReference type="InterPro" id="IPR011992">
    <property type="entry name" value="EF-hand-dom_pair"/>
</dbReference>
<evidence type="ECO:0000256" key="3">
    <source>
        <dbReference type="ARBA" id="ARBA00022837"/>
    </source>
</evidence>
<evidence type="ECO:0000256" key="4">
    <source>
        <dbReference type="SAM" id="MobiDB-lite"/>
    </source>
</evidence>
<feature type="transmembrane region" description="Helical" evidence="5">
    <location>
        <begin position="34"/>
        <end position="52"/>
    </location>
</feature>
<comment type="caution">
    <text evidence="7">The sequence shown here is derived from an EMBL/GenBank/DDBJ whole genome shotgun (WGS) entry which is preliminary data.</text>
</comment>
<keyword evidence="1" id="KW-0479">Metal-binding</keyword>
<dbReference type="Gene3D" id="1.10.238.10">
    <property type="entry name" value="EF-hand"/>
    <property type="match status" value="1"/>
</dbReference>
<evidence type="ECO:0000313" key="8">
    <source>
        <dbReference type="Proteomes" id="UP001283361"/>
    </source>
</evidence>
<dbReference type="SUPFAM" id="SSF47473">
    <property type="entry name" value="EF-hand"/>
    <property type="match status" value="1"/>
</dbReference>
<keyword evidence="5" id="KW-1133">Transmembrane helix</keyword>
<dbReference type="InterPro" id="IPR018247">
    <property type="entry name" value="EF_Hand_1_Ca_BS"/>
</dbReference>
<dbReference type="EMBL" id="JAWDGP010002042">
    <property type="protein sequence ID" value="KAK3785959.1"/>
    <property type="molecule type" value="Genomic_DNA"/>
</dbReference>
<dbReference type="PANTHER" id="PTHR10827:SF98">
    <property type="entry name" value="45 KDA CALCIUM-BINDING PROTEIN"/>
    <property type="match status" value="1"/>
</dbReference>
<feature type="domain" description="EF-hand" evidence="6">
    <location>
        <begin position="210"/>
        <end position="245"/>
    </location>
</feature>
<proteinExistence type="predicted"/>
<gene>
    <name evidence="7" type="ORF">RRG08_038163</name>
</gene>
<evidence type="ECO:0000256" key="1">
    <source>
        <dbReference type="ARBA" id="ARBA00022723"/>
    </source>
</evidence>
<dbReference type="PROSITE" id="PS50222">
    <property type="entry name" value="EF_HAND_2"/>
    <property type="match status" value="2"/>
</dbReference>
<dbReference type="PANTHER" id="PTHR10827">
    <property type="entry name" value="RETICULOCALBIN"/>
    <property type="match status" value="1"/>
</dbReference>
<keyword evidence="8" id="KW-1185">Reference proteome</keyword>
<feature type="domain" description="EF-hand" evidence="6">
    <location>
        <begin position="171"/>
        <end position="206"/>
    </location>
</feature>
<evidence type="ECO:0000256" key="2">
    <source>
        <dbReference type="ARBA" id="ARBA00022737"/>
    </source>
</evidence>
<evidence type="ECO:0000256" key="5">
    <source>
        <dbReference type="SAM" id="Phobius"/>
    </source>
</evidence>
<protein>
    <recommendedName>
        <fullName evidence="6">EF-hand domain-containing protein</fullName>
    </recommendedName>
</protein>
<keyword evidence="5" id="KW-0472">Membrane</keyword>
<evidence type="ECO:0000259" key="6">
    <source>
        <dbReference type="PROSITE" id="PS50222"/>
    </source>
</evidence>
<dbReference type="InterPro" id="IPR002048">
    <property type="entry name" value="EF_hand_dom"/>
</dbReference>
<dbReference type="GO" id="GO:0017156">
    <property type="term" value="P:calcium-ion regulated exocytosis"/>
    <property type="evidence" value="ECO:0007669"/>
    <property type="project" value="TreeGrafter"/>
</dbReference>
<dbReference type="PROSITE" id="PS00018">
    <property type="entry name" value="EF_HAND_1"/>
    <property type="match status" value="1"/>
</dbReference>
<accession>A0AAE1ADL2</accession>
<dbReference type="GO" id="GO:0005783">
    <property type="term" value="C:endoplasmic reticulum"/>
    <property type="evidence" value="ECO:0007669"/>
    <property type="project" value="TreeGrafter"/>
</dbReference>